<comment type="caution">
    <text evidence="1">The sequence shown here is derived from an EMBL/GenBank/DDBJ whole genome shotgun (WGS) entry which is preliminary data.</text>
</comment>
<proteinExistence type="predicted"/>
<gene>
    <name evidence="1" type="ORF">F7D73_15105</name>
</gene>
<organism evidence="1 2">
    <name type="scientific">Segatella copri</name>
    <dbReference type="NCBI Taxonomy" id="165179"/>
    <lineage>
        <taxon>Bacteria</taxon>
        <taxon>Pseudomonadati</taxon>
        <taxon>Bacteroidota</taxon>
        <taxon>Bacteroidia</taxon>
        <taxon>Bacteroidales</taxon>
        <taxon>Prevotellaceae</taxon>
        <taxon>Segatella</taxon>
    </lineage>
</organism>
<dbReference type="OrthoDB" id="9955371at2"/>
<dbReference type="EMBL" id="VZCB01000101">
    <property type="protein sequence ID" value="MQN82240.1"/>
    <property type="molecule type" value="Genomic_DNA"/>
</dbReference>
<dbReference type="Proteomes" id="UP000480425">
    <property type="component" value="Unassembled WGS sequence"/>
</dbReference>
<dbReference type="RefSeq" id="WP_153126033.1">
    <property type="nucleotide sequence ID" value="NZ_VZCB01000101.1"/>
</dbReference>
<evidence type="ECO:0000313" key="1">
    <source>
        <dbReference type="EMBL" id="MQN82240.1"/>
    </source>
</evidence>
<sequence>MKAEGRLGALKIDIKEAPTYCRFTTDSVYFTEKEMVYHFDEAGKLVHGEYEISPCGSYPYTIKDDEIKIENQIFTITSTDSSYVLSNADWRLVLINK</sequence>
<evidence type="ECO:0000313" key="2">
    <source>
        <dbReference type="Proteomes" id="UP000480425"/>
    </source>
</evidence>
<accession>A0A6G1U5D5</accession>
<protein>
    <submittedName>
        <fullName evidence="1">Uncharacterized protein</fullName>
    </submittedName>
</protein>
<reference evidence="1 2" key="1">
    <citation type="submission" date="2019-09" db="EMBL/GenBank/DDBJ databases">
        <title>Distinct polysaccharide growth profiles of human intestinal Prevotella copri isolates.</title>
        <authorList>
            <person name="Fehlner-Peach H."/>
            <person name="Magnabosco C."/>
            <person name="Raghavan V."/>
            <person name="Scher J.U."/>
            <person name="Tett A."/>
            <person name="Cox L.M."/>
            <person name="Gottsegen C."/>
            <person name="Watters A."/>
            <person name="Wiltshire- Gordon J.D."/>
            <person name="Segata N."/>
            <person name="Bonneau R."/>
            <person name="Littman D.R."/>
        </authorList>
    </citation>
    <scope>NUCLEOTIDE SEQUENCE [LARGE SCALE GENOMIC DNA]</scope>
    <source>
        <strain evidence="2">iA622</strain>
    </source>
</reference>
<name>A0A6G1U5D5_9BACT</name>
<dbReference type="AlphaFoldDB" id="A0A6G1U5D5"/>